<dbReference type="EMBL" id="LKCN02000007">
    <property type="protein sequence ID" value="RCI12895.1"/>
    <property type="molecule type" value="Genomic_DNA"/>
</dbReference>
<feature type="compositionally biased region" description="Pro residues" evidence="2">
    <location>
        <begin position="32"/>
        <end position="45"/>
    </location>
</feature>
<dbReference type="GO" id="GO:0070131">
    <property type="term" value="P:positive regulation of mitochondrial translation"/>
    <property type="evidence" value="ECO:0007669"/>
    <property type="project" value="TreeGrafter"/>
</dbReference>
<evidence type="ECO:0000313" key="4">
    <source>
        <dbReference type="EMBL" id="RCI12895.1"/>
    </source>
</evidence>
<dbReference type="InterPro" id="IPR051624">
    <property type="entry name" value="RMD1/Sad1-interacting"/>
</dbReference>
<dbReference type="InterPro" id="IPR003734">
    <property type="entry name" value="DUF155"/>
</dbReference>
<organism evidence="4 5">
    <name type="scientific">Ophiocordyceps polyrhachis-furcata BCC 54312</name>
    <dbReference type="NCBI Taxonomy" id="1330021"/>
    <lineage>
        <taxon>Eukaryota</taxon>
        <taxon>Fungi</taxon>
        <taxon>Dikarya</taxon>
        <taxon>Ascomycota</taxon>
        <taxon>Pezizomycotina</taxon>
        <taxon>Sordariomycetes</taxon>
        <taxon>Hypocreomycetidae</taxon>
        <taxon>Hypocreales</taxon>
        <taxon>Ophiocordycipitaceae</taxon>
        <taxon>Ophiocordyceps</taxon>
    </lineage>
</organism>
<accession>A0A367LEP3</accession>
<feature type="region of interest" description="Disordered" evidence="2">
    <location>
        <begin position="32"/>
        <end position="155"/>
    </location>
</feature>
<dbReference type="PANTHER" id="PTHR16255">
    <property type="entry name" value="REQUIRED FOR MEIOTIC NUCLEAR DIVISION PROTEIN 1 HOMOLOG"/>
    <property type="match status" value="1"/>
</dbReference>
<protein>
    <recommendedName>
        <fullName evidence="3">DUF155 domain-containing protein</fullName>
    </recommendedName>
</protein>
<dbReference type="AlphaFoldDB" id="A0A367LEP3"/>
<evidence type="ECO:0000313" key="5">
    <source>
        <dbReference type="Proteomes" id="UP000253664"/>
    </source>
</evidence>
<feature type="compositionally biased region" description="Low complexity" evidence="2">
    <location>
        <begin position="46"/>
        <end position="80"/>
    </location>
</feature>
<dbReference type="Pfam" id="PF02582">
    <property type="entry name" value="DUF155"/>
    <property type="match status" value="1"/>
</dbReference>
<comment type="similarity">
    <text evidence="1">Belongs to the RMD1/sif2 family.</text>
</comment>
<name>A0A367LEP3_9HYPO</name>
<dbReference type="PANTHER" id="PTHR16255:SF1">
    <property type="entry name" value="REQUIRED FOR MEIOTIC NUCLEAR DIVISION PROTEIN 1 HOMOLOG"/>
    <property type="match status" value="1"/>
</dbReference>
<dbReference type="OrthoDB" id="242766at2759"/>
<evidence type="ECO:0000256" key="1">
    <source>
        <dbReference type="ARBA" id="ARBA00008306"/>
    </source>
</evidence>
<dbReference type="Proteomes" id="UP000253664">
    <property type="component" value="Unassembled WGS sequence"/>
</dbReference>
<evidence type="ECO:0000259" key="3">
    <source>
        <dbReference type="Pfam" id="PF02582"/>
    </source>
</evidence>
<comment type="caution">
    <text evidence="4">The sequence shown here is derived from an EMBL/GenBank/DDBJ whole genome shotgun (WGS) entry which is preliminary data.</text>
</comment>
<proteinExistence type="inferred from homology"/>
<gene>
    <name evidence="4" type="ORF">L249_0142</name>
</gene>
<dbReference type="GO" id="GO:0005739">
    <property type="term" value="C:mitochondrion"/>
    <property type="evidence" value="ECO:0007669"/>
    <property type="project" value="UniProtKB-ARBA"/>
</dbReference>
<keyword evidence="5" id="KW-1185">Reference proteome</keyword>
<evidence type="ECO:0000256" key="2">
    <source>
        <dbReference type="SAM" id="MobiDB-lite"/>
    </source>
</evidence>
<sequence length="452" mass="48819">MSFALQRTVQVNAFRAINASVGCCCRRLSPQPSCPLPPPPPPPLTPTTTTTTTSSATTTSQQRRQRLATSRRLSGRGHSSSPPPSHGGEKDAPSPSPPPNPTTKEAAADSAKRKAPRAKPTKDSLLRRAIVAHLPKDGGDKMASGEQAGGRGADPSTTVSAACVAESFKMSVVLEILTSHGFAIDPHRAGFDSGEVVHARSANGADIFVFSSGTVVTWSLPVDAVCGYLMRAAEAAHEPELCEFEDLEFVVDESKSSSTMKADVIVLGTRRDQTGGNPSGTTLAKVAFSSGLARSTKLAVIENTLTMYIDSMRDIPALLSRGSRVPLGRSFILKKTGELLSLRARLNHYWELTDALPDIFWDLEGLENYYELVGRALDVKVRIHILNQKMDYAQEIAGVLRQMASERHGTRLELIIIILIAVEVIFELRRIVLETMATPDDDKKLPPSSSQE</sequence>
<feature type="domain" description="DUF155" evidence="3">
    <location>
        <begin position="207"/>
        <end position="387"/>
    </location>
</feature>
<reference evidence="4 5" key="1">
    <citation type="journal article" date="2015" name="BMC Genomics">
        <title>Insights from the genome of Ophiocordyceps polyrhachis-furcata to pathogenicity and host specificity in insect fungi.</title>
        <authorList>
            <person name="Wichadakul D."/>
            <person name="Kobmoo N."/>
            <person name="Ingsriswang S."/>
            <person name="Tangphatsornruang S."/>
            <person name="Chantasingh D."/>
            <person name="Luangsa-ard J.J."/>
            <person name="Eurwilaichitr L."/>
        </authorList>
    </citation>
    <scope>NUCLEOTIDE SEQUENCE [LARGE SCALE GENOMIC DNA]</scope>
    <source>
        <strain evidence="4 5">BCC 54312</strain>
    </source>
</reference>